<evidence type="ECO:0000313" key="2">
    <source>
        <dbReference type="Proteomes" id="UP001265762"/>
    </source>
</evidence>
<keyword evidence="2" id="KW-1185">Reference proteome</keyword>
<name>A0A977TNX5_9BBAC</name>
<proteinExistence type="predicted"/>
<sequence length="125" mass="14845">MCSVYIIRIFIIMNNHHTFASDTHNYSHKHLDSKYSHIEKVQKEILQQHKYLESQLNHLRDNIKSICHNGGVNCAGVDTNHHPTHTTTTSTALVPLHRHRSFYLDDYHHHHKNYDHVVDFKVRKF</sequence>
<dbReference type="EMBL" id="ON803509">
    <property type="protein sequence ID" value="UXX41893.1"/>
    <property type="molecule type" value="Genomic_DNA"/>
</dbReference>
<dbReference type="Proteomes" id="UP001265762">
    <property type="component" value="Segment"/>
</dbReference>
<protein>
    <submittedName>
        <fullName evidence="1">Uncharacterized protein</fullName>
    </submittedName>
</protein>
<reference evidence="1" key="1">
    <citation type="journal article" date="2022" name="Virus Res.">
        <title>Genome analysis of Psilogramma increta granulovirus and its intrapopulation diversity.</title>
        <authorList>
            <person name="Zhang H."/>
            <person name="Li L."/>
            <person name="Chen B."/>
            <person name="Zuo Y."/>
            <person name="Wu W."/>
            <person name="Yuan M."/>
            <person name="Yang K."/>
        </authorList>
    </citation>
    <scope>NUCLEOTIDE SEQUENCE</scope>
    <source>
        <strain evidence="1">GZ</strain>
    </source>
</reference>
<accession>A0A977TNX5</accession>
<organism evidence="1 2">
    <name type="scientific">Psilogramma increta granulovirus</name>
    <dbReference type="NCBI Taxonomy" id="2953508"/>
    <lineage>
        <taxon>Viruses</taxon>
        <taxon>Viruses incertae sedis</taxon>
        <taxon>Naldaviricetes</taxon>
        <taxon>Lefavirales</taxon>
        <taxon>Baculoviridae</taxon>
        <taxon>Betabaculovirus</taxon>
        <taxon>Betabaculovirus psincretae</taxon>
    </lineage>
</organism>
<evidence type="ECO:0000313" key="1">
    <source>
        <dbReference type="EMBL" id="UXX41893.1"/>
    </source>
</evidence>